<keyword evidence="1" id="KW-1133">Transmembrane helix</keyword>
<dbReference type="RefSeq" id="XP_020553806.1">
    <property type="nucleotide sequence ID" value="XM_020698147.1"/>
</dbReference>
<feature type="transmembrane region" description="Helical" evidence="1">
    <location>
        <begin position="552"/>
        <end position="576"/>
    </location>
</feature>
<evidence type="ECO:0000313" key="7">
    <source>
        <dbReference type="RefSeq" id="XP_020553808.1"/>
    </source>
</evidence>
<dbReference type="AlphaFoldDB" id="A0A8M8V403"/>
<dbReference type="RefSeq" id="XP_020553807.1">
    <property type="nucleotide sequence ID" value="XM_020698148.1"/>
</dbReference>
<feature type="transmembrane region" description="Helical" evidence="1">
    <location>
        <begin position="597"/>
        <end position="619"/>
    </location>
</feature>
<evidence type="ECO:0000259" key="2">
    <source>
        <dbReference type="Pfam" id="PF13962"/>
    </source>
</evidence>
<dbReference type="RefSeq" id="XP_020553808.1">
    <property type="nucleotide sequence ID" value="XM_020698149.1"/>
</dbReference>
<name>A0A8M8V403_SESIN</name>
<dbReference type="GO" id="GO:0016020">
    <property type="term" value="C:membrane"/>
    <property type="evidence" value="ECO:0007669"/>
    <property type="project" value="TreeGrafter"/>
</dbReference>
<keyword evidence="3" id="KW-1185">Reference proteome</keyword>
<protein>
    <submittedName>
        <fullName evidence="4 5">Uncharacterized protein LOC110011228 isoform X1</fullName>
    </submittedName>
</protein>
<dbReference type="InterPro" id="IPR002110">
    <property type="entry name" value="Ankyrin_rpt"/>
</dbReference>
<proteinExistence type="predicted"/>
<evidence type="ECO:0000313" key="4">
    <source>
        <dbReference type="RefSeq" id="XP_020553805.1"/>
    </source>
</evidence>
<evidence type="ECO:0000256" key="1">
    <source>
        <dbReference type="SAM" id="Phobius"/>
    </source>
</evidence>
<reference evidence="4 5" key="1">
    <citation type="submission" date="2025-04" db="UniProtKB">
        <authorList>
            <consortium name="RefSeq"/>
        </authorList>
    </citation>
    <scope>IDENTIFICATION</scope>
</reference>
<feature type="transmembrane region" description="Helical" evidence="1">
    <location>
        <begin position="625"/>
        <end position="644"/>
    </location>
</feature>
<feature type="domain" description="PGG" evidence="2">
    <location>
        <begin position="504"/>
        <end position="618"/>
    </location>
</feature>
<dbReference type="OrthoDB" id="1925304at2759"/>
<dbReference type="SMART" id="SM00248">
    <property type="entry name" value="ANK"/>
    <property type="match status" value="4"/>
</dbReference>
<dbReference type="Pfam" id="PF12796">
    <property type="entry name" value="Ank_2"/>
    <property type="match status" value="1"/>
</dbReference>
<dbReference type="InterPro" id="IPR026961">
    <property type="entry name" value="PGG_dom"/>
</dbReference>
<dbReference type="Pfam" id="PF13962">
    <property type="entry name" value="PGG"/>
    <property type="match status" value="1"/>
</dbReference>
<dbReference type="Proteomes" id="UP000504604">
    <property type="component" value="Linkage group LG11"/>
</dbReference>
<dbReference type="Gene3D" id="1.25.40.20">
    <property type="entry name" value="Ankyrin repeat-containing domain"/>
    <property type="match status" value="1"/>
</dbReference>
<dbReference type="KEGG" id="sind:110011228"/>
<dbReference type="GeneID" id="110011228"/>
<dbReference type="SUPFAM" id="SSF48403">
    <property type="entry name" value="Ankyrin repeat"/>
    <property type="match status" value="1"/>
</dbReference>
<gene>
    <name evidence="4 5 6 7" type="primary">LOC110011228</name>
</gene>
<sequence length="678" mass="75554">MASSSSQVLPSISGNSNVGENDLNCYLPLHKAAIRGDWESASKFFDSNPDAVSARITKNLETVLHIAVGRSEASSFVEKLVELMPTDALSLKTKFSETALHYAAKYGNIKAAKYLVVSDPGLPHIWNDTNLLPLHLAALFGHKEMVLFLLTVTRDNEVPNAFEDQPGITLLISIVHSAFYVRQSPKNTQICCCACCSINVFLLYIHTATDVALDLVRKYPKLATTISPGNNTALSILAGKPSAFLSGRSLRSWEKLIYSCIPVKLARTSHLRRGRDIENPSERHIKQTDVCWQVLRQTFRRTYPGFVWQKLYTRFWDVIGGIVPRIKHIHDMKLMHCQAMELVKCLCLESVNVDTVKSASIFKPAVISSATCGLYEVIEEILSSFPSAIWCLDPEHHDLFQIAVMNRRETIFNLLYDLEEHAHLVTQNTDSHNNNILHLAGKLAPPHRLSIVSGAALQMQRELQWYKEVENFVTPSYKGKENTDGKTPAMVFAEEHKDLIVEAEEWLKDTAKSCTFAATLIATVVFAAAITVPGGSSTESGLPIFQKQRPFVVFAVSNAVSLFSSVTSVLMFLFILTSRCAEADFLYMLPNTLIIGLVNLFLSLASMMLAFSSAMYAVFGHNRTWFLAPLTLVACLPVTLFLFLQYPLLKDMIRSTYGPGIFGKKRRSIFSKSGNRSV</sequence>
<accession>A0A8M8V403</accession>
<evidence type="ECO:0000313" key="6">
    <source>
        <dbReference type="RefSeq" id="XP_020553807.1"/>
    </source>
</evidence>
<keyword evidence="1" id="KW-0812">Transmembrane</keyword>
<dbReference type="RefSeq" id="XP_020553805.1">
    <property type="nucleotide sequence ID" value="XM_020698146.1"/>
</dbReference>
<evidence type="ECO:0000313" key="5">
    <source>
        <dbReference type="RefSeq" id="XP_020553806.1"/>
    </source>
</evidence>
<keyword evidence="1" id="KW-0472">Membrane</keyword>
<dbReference type="InterPro" id="IPR036770">
    <property type="entry name" value="Ankyrin_rpt-contain_sf"/>
</dbReference>
<organism evidence="3 7">
    <name type="scientific">Sesamum indicum</name>
    <name type="common">Oriental sesame</name>
    <name type="synonym">Sesamum orientale</name>
    <dbReference type="NCBI Taxonomy" id="4182"/>
    <lineage>
        <taxon>Eukaryota</taxon>
        <taxon>Viridiplantae</taxon>
        <taxon>Streptophyta</taxon>
        <taxon>Embryophyta</taxon>
        <taxon>Tracheophyta</taxon>
        <taxon>Spermatophyta</taxon>
        <taxon>Magnoliopsida</taxon>
        <taxon>eudicotyledons</taxon>
        <taxon>Gunneridae</taxon>
        <taxon>Pentapetalae</taxon>
        <taxon>asterids</taxon>
        <taxon>lamiids</taxon>
        <taxon>Lamiales</taxon>
        <taxon>Pedaliaceae</taxon>
        <taxon>Sesamum</taxon>
    </lineage>
</organism>
<evidence type="ECO:0000313" key="3">
    <source>
        <dbReference type="Proteomes" id="UP000504604"/>
    </source>
</evidence>
<dbReference type="PANTHER" id="PTHR24177">
    <property type="entry name" value="CASKIN"/>
    <property type="match status" value="1"/>
</dbReference>
<dbReference type="PANTHER" id="PTHR24177:SF292">
    <property type="entry name" value="ANKYRIN REPEAT FAMILY PROTEIN-RELATED"/>
    <property type="match status" value="1"/>
</dbReference>